<protein>
    <submittedName>
        <fullName evidence="1">Uncharacterized protein</fullName>
    </submittedName>
</protein>
<proteinExistence type="predicted"/>
<dbReference type="AlphaFoldDB" id="A0A5C3KD18"/>
<gene>
    <name evidence="1" type="ORF">FA15DRAFT_555593</name>
</gene>
<reference evidence="1 2" key="1">
    <citation type="journal article" date="2019" name="Nat. Ecol. Evol.">
        <title>Megaphylogeny resolves global patterns of mushroom evolution.</title>
        <authorList>
            <person name="Varga T."/>
            <person name="Krizsan K."/>
            <person name="Foldi C."/>
            <person name="Dima B."/>
            <person name="Sanchez-Garcia M."/>
            <person name="Sanchez-Ramirez S."/>
            <person name="Szollosi G.J."/>
            <person name="Szarkandi J.G."/>
            <person name="Papp V."/>
            <person name="Albert L."/>
            <person name="Andreopoulos W."/>
            <person name="Angelini C."/>
            <person name="Antonin V."/>
            <person name="Barry K.W."/>
            <person name="Bougher N.L."/>
            <person name="Buchanan P."/>
            <person name="Buyck B."/>
            <person name="Bense V."/>
            <person name="Catcheside P."/>
            <person name="Chovatia M."/>
            <person name="Cooper J."/>
            <person name="Damon W."/>
            <person name="Desjardin D."/>
            <person name="Finy P."/>
            <person name="Geml J."/>
            <person name="Haridas S."/>
            <person name="Hughes K."/>
            <person name="Justo A."/>
            <person name="Karasinski D."/>
            <person name="Kautmanova I."/>
            <person name="Kiss B."/>
            <person name="Kocsube S."/>
            <person name="Kotiranta H."/>
            <person name="LaButti K.M."/>
            <person name="Lechner B.E."/>
            <person name="Liimatainen K."/>
            <person name="Lipzen A."/>
            <person name="Lukacs Z."/>
            <person name="Mihaltcheva S."/>
            <person name="Morgado L.N."/>
            <person name="Niskanen T."/>
            <person name="Noordeloos M.E."/>
            <person name="Ohm R.A."/>
            <person name="Ortiz-Santana B."/>
            <person name="Ovrebo C."/>
            <person name="Racz N."/>
            <person name="Riley R."/>
            <person name="Savchenko A."/>
            <person name="Shiryaev A."/>
            <person name="Soop K."/>
            <person name="Spirin V."/>
            <person name="Szebenyi C."/>
            <person name="Tomsovsky M."/>
            <person name="Tulloss R.E."/>
            <person name="Uehling J."/>
            <person name="Grigoriev I.V."/>
            <person name="Vagvolgyi C."/>
            <person name="Papp T."/>
            <person name="Martin F.M."/>
            <person name="Miettinen O."/>
            <person name="Hibbett D.S."/>
            <person name="Nagy L.G."/>
        </authorList>
    </citation>
    <scope>NUCLEOTIDE SEQUENCE [LARGE SCALE GENOMIC DNA]</scope>
    <source>
        <strain evidence="1 2">CBS 121175</strain>
    </source>
</reference>
<feature type="non-terminal residue" evidence="1">
    <location>
        <position position="82"/>
    </location>
</feature>
<keyword evidence="2" id="KW-1185">Reference proteome</keyword>
<feature type="non-terminal residue" evidence="1">
    <location>
        <position position="1"/>
    </location>
</feature>
<sequence length="82" mass="9087">PGQKEFKVVLDGETLYIHQELAQALGWTEEALTKGVSLRLSGWSPHYFAITRKGTDTDLLAHGTIESSRNATVVATLEYLKK</sequence>
<dbReference type="EMBL" id="ML210456">
    <property type="protein sequence ID" value="TFK17860.1"/>
    <property type="molecule type" value="Genomic_DNA"/>
</dbReference>
<evidence type="ECO:0000313" key="2">
    <source>
        <dbReference type="Proteomes" id="UP000307440"/>
    </source>
</evidence>
<dbReference type="Proteomes" id="UP000307440">
    <property type="component" value="Unassembled WGS sequence"/>
</dbReference>
<name>A0A5C3KD18_COPMA</name>
<organism evidence="1 2">
    <name type="scientific">Coprinopsis marcescibilis</name>
    <name type="common">Agaric fungus</name>
    <name type="synonym">Psathyrella marcescibilis</name>
    <dbReference type="NCBI Taxonomy" id="230819"/>
    <lineage>
        <taxon>Eukaryota</taxon>
        <taxon>Fungi</taxon>
        <taxon>Dikarya</taxon>
        <taxon>Basidiomycota</taxon>
        <taxon>Agaricomycotina</taxon>
        <taxon>Agaricomycetes</taxon>
        <taxon>Agaricomycetidae</taxon>
        <taxon>Agaricales</taxon>
        <taxon>Agaricineae</taxon>
        <taxon>Psathyrellaceae</taxon>
        <taxon>Coprinopsis</taxon>
    </lineage>
</organism>
<dbReference type="OrthoDB" id="3236701at2759"/>
<accession>A0A5C3KD18</accession>
<evidence type="ECO:0000313" key="1">
    <source>
        <dbReference type="EMBL" id="TFK17860.1"/>
    </source>
</evidence>